<reference evidence="1 2" key="2">
    <citation type="submission" date="2018-11" db="EMBL/GenBank/DDBJ databases">
        <authorList>
            <consortium name="Pathogen Informatics"/>
        </authorList>
    </citation>
    <scope>NUCLEOTIDE SEQUENCE [LARGE SCALE GENOMIC DNA]</scope>
    <source>
        <strain evidence="1 2">MHpl1</strain>
    </source>
</reference>
<organism evidence="3">
    <name type="scientific">Haemonchus placei</name>
    <name type="common">Barber's pole worm</name>
    <dbReference type="NCBI Taxonomy" id="6290"/>
    <lineage>
        <taxon>Eukaryota</taxon>
        <taxon>Metazoa</taxon>
        <taxon>Ecdysozoa</taxon>
        <taxon>Nematoda</taxon>
        <taxon>Chromadorea</taxon>
        <taxon>Rhabditida</taxon>
        <taxon>Rhabditina</taxon>
        <taxon>Rhabditomorpha</taxon>
        <taxon>Strongyloidea</taxon>
        <taxon>Trichostrongylidae</taxon>
        <taxon>Haemonchus</taxon>
    </lineage>
</organism>
<evidence type="ECO:0000313" key="2">
    <source>
        <dbReference type="Proteomes" id="UP000268014"/>
    </source>
</evidence>
<dbReference type="WBParaSite" id="HPLM_0001663801-mRNA-1">
    <property type="protein sequence ID" value="HPLM_0001663801-mRNA-1"/>
    <property type="gene ID" value="HPLM_0001663801"/>
</dbReference>
<reference evidence="3" key="1">
    <citation type="submission" date="2017-02" db="UniProtKB">
        <authorList>
            <consortium name="WormBaseParasite"/>
        </authorList>
    </citation>
    <scope>IDENTIFICATION</scope>
</reference>
<evidence type="ECO:0000313" key="3">
    <source>
        <dbReference type="WBParaSite" id="HPLM_0001663801-mRNA-1"/>
    </source>
</evidence>
<keyword evidence="2" id="KW-1185">Reference proteome</keyword>
<dbReference type="Proteomes" id="UP000268014">
    <property type="component" value="Unassembled WGS sequence"/>
</dbReference>
<evidence type="ECO:0000313" key="1">
    <source>
        <dbReference type="EMBL" id="VDO60915.1"/>
    </source>
</evidence>
<dbReference type="AlphaFoldDB" id="A0A0N4WXS8"/>
<name>A0A0N4WXS8_HAEPC</name>
<gene>
    <name evidence="1" type="ORF">HPLM_LOCUS16633</name>
</gene>
<dbReference type="EMBL" id="UZAF01019510">
    <property type="protein sequence ID" value="VDO60915.1"/>
    <property type="molecule type" value="Genomic_DNA"/>
</dbReference>
<accession>A0A0N4WXS8</accession>
<proteinExistence type="predicted"/>
<protein>
    <submittedName>
        <fullName evidence="1 3">Uncharacterized protein</fullName>
    </submittedName>
</protein>
<sequence length="48" mass="5347">MSNDFASIALKKLHQFAACSLRPLLHLAKKSVIDSNWSRIVIVVVTPK</sequence>